<evidence type="ECO:0000313" key="1">
    <source>
        <dbReference type="EMBL" id="PXW71274.1"/>
    </source>
</evidence>
<organism evidence="1 2">
    <name type="scientific">Blastomonas natatoria</name>
    <dbReference type="NCBI Taxonomy" id="34015"/>
    <lineage>
        <taxon>Bacteria</taxon>
        <taxon>Pseudomonadati</taxon>
        <taxon>Pseudomonadota</taxon>
        <taxon>Alphaproteobacteria</taxon>
        <taxon>Sphingomonadales</taxon>
        <taxon>Sphingomonadaceae</taxon>
        <taxon>Blastomonas</taxon>
    </lineage>
</organism>
<evidence type="ECO:0000313" key="2">
    <source>
        <dbReference type="Proteomes" id="UP000248014"/>
    </source>
</evidence>
<dbReference type="RefSeq" id="WP_110299829.1">
    <property type="nucleotide sequence ID" value="NZ_QJJM01000013.1"/>
</dbReference>
<dbReference type="Proteomes" id="UP000248014">
    <property type="component" value="Unassembled WGS sequence"/>
</dbReference>
<protein>
    <recommendedName>
        <fullName evidence="3">Acetyltransferase (GNAT) family protein</fullName>
    </recommendedName>
</protein>
<evidence type="ECO:0008006" key="3">
    <source>
        <dbReference type="Google" id="ProtNLM"/>
    </source>
</evidence>
<accession>A0A2V3UU79</accession>
<name>A0A2V3UU79_9SPHN</name>
<reference evidence="1 2" key="1">
    <citation type="submission" date="2018-05" db="EMBL/GenBank/DDBJ databases">
        <title>Genomic Encyclopedia of Type Strains, Phase IV (KMG-IV): sequencing the most valuable type-strain genomes for metagenomic binning, comparative biology and taxonomic classification.</title>
        <authorList>
            <person name="Goeker M."/>
        </authorList>
    </citation>
    <scope>NUCLEOTIDE SEQUENCE [LARGE SCALE GENOMIC DNA]</scope>
    <source>
        <strain evidence="1 2">DSM 3183</strain>
    </source>
</reference>
<dbReference type="EMBL" id="QJJM01000013">
    <property type="protein sequence ID" value="PXW71274.1"/>
    <property type="molecule type" value="Genomic_DNA"/>
</dbReference>
<gene>
    <name evidence="1" type="ORF">C7451_11320</name>
</gene>
<dbReference type="OrthoDB" id="9809725at2"/>
<comment type="caution">
    <text evidence="1">The sequence shown here is derived from an EMBL/GenBank/DDBJ whole genome shotgun (WGS) entry which is preliminary data.</text>
</comment>
<sequence>MNSLPPAAQFSPDALALRDPDAVLFGDRLQALGSRALVANVEAEAFVERAGGHALPVIVTHGAIGTSYVAAPHSAYALYPRAELDLVDLGWMRGPASLAIAAADGVLRALAINRAVQIDNWLLSTCLHGHWKGEGLADLRQRLAARFPDHYLLIRSVDDWSCPELTAALRDDGWMLLPCRQIWVTDDLQRDWAVRKSVKNDGRKLAQSGLAIEDVAVLGDADAARVAELYAMLYIAKYSALNPQYSPRWMQLAVECGLFHLRVARDASGQIMAAVGIVARGGIATNPMMGYDMGRPQSDGLYRIASWLVGDFALRHGLRLHGSAGAGHFKQQRGARSEIDYMAIHAGHLAMARRLPLKGIASALETLAVPQLKRRML</sequence>
<dbReference type="AlphaFoldDB" id="A0A2V3UU79"/>
<keyword evidence="2" id="KW-1185">Reference proteome</keyword>
<proteinExistence type="predicted"/>